<evidence type="ECO:0000313" key="3">
    <source>
        <dbReference type="Ensembl" id="ENSACAP00000021209.2"/>
    </source>
</evidence>
<protein>
    <recommendedName>
        <fullName evidence="2">Reverse transcriptase domain-containing protein</fullName>
    </recommendedName>
</protein>
<keyword evidence="1" id="KW-0175">Coiled coil</keyword>
<dbReference type="Ensembl" id="ENSACAT00000028781.2">
    <property type="protein sequence ID" value="ENSACAP00000021209.2"/>
    <property type="gene ID" value="ENSACAG00000027158.2"/>
</dbReference>
<dbReference type="InterPro" id="IPR043502">
    <property type="entry name" value="DNA/RNA_pol_sf"/>
</dbReference>
<dbReference type="STRING" id="28377.ENSACAP00000021209"/>
<dbReference type="Proteomes" id="UP000001646">
    <property type="component" value="Chromosome 1"/>
</dbReference>
<sequence length="1285" mass="152849">MEMMSHKLRISTLNVRGLGTVIKRRRIEALLKKDAADVIFLQETHQNKLGSNELKSSWIRNYEKSFGSSKSRGVAIIIAKKCNLGINKVLKDEEGRYIIIYGEIGEEKYVLVNVYAPNVKQQEFYEKVLEQIENYHQQNVIFGGDCNCYMDPKKDKTMLASKTRNIEITDLSRVMNKWQLKDVWRLVKGNESRYTYYSSVHKVYTRIDYIFVSKNMLSKVLNADIGIIKISDHALVSIELVLKCDYDKMKRWRLNTKILNYKEIVDRMQVEWQEIWGFNEKGVTKGVLWDTMKAVTRGLCIKETINLKKRQEERKRNLEREIEEIEKTYVIKRDIRTYARLRAKKEELDKMEIDEVQENLIYLRREYFEFSDRNSKMLAKSTQKKKMEGMINMIKDKTGKLCRTMKEKLKVFEEFYKELYQTKASSIEVIRKYVEENWECKLEERDKELLEQPIKRIEIEEVIKKLKVGKAPGLDGLGTEYYKSFREVLTPKLLKMYNGIMEGDKIPESWRKSLIILIPKPDKDLTDPGSYRPISLVNQDAKILSAIIANRMNKCMYKYIKKDQCGFVKGRLMSNLIGRVLKKIYLAKEGKEKAGILSLDIFKAFDCVEWEALREILNKFGMGNRIKGILEQFYSRNSAEITINDGVTKEIKVSRGTRQGCPLSPILFAMVIEMFANGIRNDKNLEGLGKEEKHKVSLFADDTLLFIENIIEKMDKIKEHLEIFGKTTGLQVNWNKSEMMLINYTKEEEKDFIEQSKMGIRIKNELKYLGILITKDLKKMEELNVVTLRKEVQKKLIEYEDIRLSWFGRIALVKMKILPKINFIFRMLPLQITEEELNRWQQMINKYCNGSKRNRLTKQLWYRSQKEGGLALPNIKKYYEASRLSWVIEGMVKREGIDWLSNDSGKVEDEIWNIFFKQFTKKEMREIRNPMLSNILEVWNKYRRKLIGEGSIITPIVMEKKFPKNLKKVMDKKLREKKLDRIEDWLKVRMKKEMMLEEFKEIKLTWFHCIQLEQWFKNWEKNNRNGSQLSQFELTIQKGRAVEEQENLRGIISRIYKILIETKEGKINKNTLKESWEEDLGIKISEIEWQQLWGQRHLKNLSIRVKENYYKLIWKWYLTPVRIAYMNKNNSKNCWRGCQEPGTYIHMWWQCKYVNKFWGKVFREIEDIMNMKIDKSPSIALLSLYNNKQWKKEEKDAITNLVTIARLLIARNWKKEMNIQIEEWYKEAWKLAINDKLTCILKVKKGIWKQSDYDAVWGKFVVKGLKNKEGKLPSQEEMRFWTDDM</sequence>
<reference evidence="3" key="3">
    <citation type="submission" date="2025-09" db="UniProtKB">
        <authorList>
            <consortium name="Ensembl"/>
        </authorList>
    </citation>
    <scope>IDENTIFICATION</scope>
</reference>
<dbReference type="eggNOG" id="ENOG502S67M">
    <property type="taxonomic scope" value="Eukaryota"/>
</dbReference>
<evidence type="ECO:0000313" key="4">
    <source>
        <dbReference type="Proteomes" id="UP000001646"/>
    </source>
</evidence>
<dbReference type="HOGENOM" id="CLU_000680_2_0_1"/>
<keyword evidence="4" id="KW-1185">Reference proteome</keyword>
<dbReference type="InterPro" id="IPR005135">
    <property type="entry name" value="Endo/exonuclease/phosphatase"/>
</dbReference>
<name>G1KYU9_ANOCA</name>
<feature type="coiled-coil region" evidence="1">
    <location>
        <begin position="301"/>
        <end position="335"/>
    </location>
</feature>
<dbReference type="SUPFAM" id="SSF56219">
    <property type="entry name" value="DNase I-like"/>
    <property type="match status" value="1"/>
</dbReference>
<dbReference type="InterPro" id="IPR036691">
    <property type="entry name" value="Endo/exonu/phosph_ase_sf"/>
</dbReference>
<dbReference type="Pfam" id="PF03372">
    <property type="entry name" value="Exo_endo_phos"/>
    <property type="match status" value="1"/>
</dbReference>
<dbReference type="PANTHER" id="PTHR31635:SF196">
    <property type="entry name" value="REVERSE TRANSCRIPTASE DOMAIN-CONTAINING PROTEIN-RELATED"/>
    <property type="match status" value="1"/>
</dbReference>
<dbReference type="InterPro" id="IPR000477">
    <property type="entry name" value="RT_dom"/>
</dbReference>
<dbReference type="SUPFAM" id="SSF56672">
    <property type="entry name" value="DNA/RNA polymerases"/>
    <property type="match status" value="1"/>
</dbReference>
<dbReference type="GO" id="GO:0003824">
    <property type="term" value="F:catalytic activity"/>
    <property type="evidence" value="ECO:0007669"/>
    <property type="project" value="InterPro"/>
</dbReference>
<dbReference type="PANTHER" id="PTHR31635">
    <property type="entry name" value="REVERSE TRANSCRIPTASE DOMAIN-CONTAINING PROTEIN-RELATED"/>
    <property type="match status" value="1"/>
</dbReference>
<dbReference type="CDD" id="cd09076">
    <property type="entry name" value="L1-EN"/>
    <property type="match status" value="1"/>
</dbReference>
<accession>G1KYU9</accession>
<dbReference type="InParanoid" id="G1KYU9"/>
<dbReference type="PROSITE" id="PS50878">
    <property type="entry name" value="RT_POL"/>
    <property type="match status" value="1"/>
</dbReference>
<dbReference type="GeneTree" id="ENSGT01150000286916"/>
<reference evidence="3" key="2">
    <citation type="submission" date="2025-08" db="UniProtKB">
        <authorList>
            <consortium name="Ensembl"/>
        </authorList>
    </citation>
    <scope>IDENTIFICATION</scope>
</reference>
<evidence type="ECO:0000256" key="1">
    <source>
        <dbReference type="SAM" id="Coils"/>
    </source>
</evidence>
<dbReference type="CDD" id="cd01650">
    <property type="entry name" value="RT_nLTR_like"/>
    <property type="match status" value="1"/>
</dbReference>
<dbReference type="Bgee" id="ENSACAG00000027158">
    <property type="expression patterns" value="Expressed in adrenal gland and 13 other cell types or tissues"/>
</dbReference>
<organism evidence="3 4">
    <name type="scientific">Anolis carolinensis</name>
    <name type="common">Green anole</name>
    <name type="synonym">American chameleon</name>
    <dbReference type="NCBI Taxonomy" id="28377"/>
    <lineage>
        <taxon>Eukaryota</taxon>
        <taxon>Metazoa</taxon>
        <taxon>Chordata</taxon>
        <taxon>Craniata</taxon>
        <taxon>Vertebrata</taxon>
        <taxon>Euteleostomi</taxon>
        <taxon>Lepidosauria</taxon>
        <taxon>Squamata</taxon>
        <taxon>Bifurcata</taxon>
        <taxon>Unidentata</taxon>
        <taxon>Episquamata</taxon>
        <taxon>Toxicofera</taxon>
        <taxon>Iguania</taxon>
        <taxon>Dactyloidae</taxon>
        <taxon>Anolis</taxon>
    </lineage>
</organism>
<feature type="domain" description="Reverse transcriptase" evidence="2">
    <location>
        <begin position="499"/>
        <end position="773"/>
    </location>
</feature>
<reference evidence="3 4" key="1">
    <citation type="submission" date="2009-12" db="EMBL/GenBank/DDBJ databases">
        <title>The Genome Sequence of Anolis carolinensis (Green Anole Lizard).</title>
        <authorList>
            <consortium name="The Genome Sequencing Platform"/>
            <person name="Di Palma F."/>
            <person name="Alfoldi J."/>
            <person name="Heiman D."/>
            <person name="Young S."/>
            <person name="Grabherr M."/>
            <person name="Johnson J."/>
            <person name="Lander E.S."/>
            <person name="Lindblad-Toh K."/>
        </authorList>
    </citation>
    <scope>NUCLEOTIDE SEQUENCE [LARGE SCALE GENOMIC DNA]</scope>
    <source>
        <strain evidence="3 4">JBL SC #1</strain>
    </source>
</reference>
<dbReference type="Pfam" id="PF00078">
    <property type="entry name" value="RVT_1"/>
    <property type="match status" value="1"/>
</dbReference>
<dbReference type="Gene3D" id="3.60.10.10">
    <property type="entry name" value="Endonuclease/exonuclease/phosphatase"/>
    <property type="match status" value="1"/>
</dbReference>
<proteinExistence type="predicted"/>
<evidence type="ECO:0000259" key="2">
    <source>
        <dbReference type="PROSITE" id="PS50878"/>
    </source>
</evidence>